<protein>
    <submittedName>
        <fullName evidence="1">Uncharacterized protein</fullName>
    </submittedName>
</protein>
<name>D2U8W4_XANAP</name>
<evidence type="ECO:0000313" key="2">
    <source>
        <dbReference type="Proteomes" id="UP000001890"/>
    </source>
</evidence>
<dbReference type="eggNOG" id="ENOG502ZIR3">
    <property type="taxonomic scope" value="Bacteria"/>
</dbReference>
<sequence length="234" mass="24934">MPTAVPLREHPAVQAGFPSVHLPSYSGGLPVEVILIAQLGAGAGDRLIAQTSARQSTHPQFRDELDEPSARLASTDFANGESTALFSFVVGNTGHPFHRHTGHRMFTAITGSGGTLLRFSTASPMQIAQDPAHFLTALRHVELPGDCLFTVRFGGGTWHQFAPLRMQAGHPTLFALSCHSNEAGGELTEALRAQVLAGEADIPALTELLPEPVATLMASPQTQTRHIPTVRLSL</sequence>
<accession>D2U8W4</accession>
<dbReference type="Proteomes" id="UP000001890">
    <property type="component" value="Chromosome"/>
</dbReference>
<dbReference type="KEGG" id="xal:XALC_2046"/>
<evidence type="ECO:0000313" key="1">
    <source>
        <dbReference type="EMBL" id="CBA16530.1"/>
    </source>
</evidence>
<gene>
    <name evidence="1" type="ordered locus">XALc_2046</name>
</gene>
<reference evidence="1 2" key="1">
    <citation type="journal article" date="2009" name="BMC Genomics">
        <title>The complete genome sequence of Xanthomonas albilineans provides new insights into the reductive genome evolution of the xylem-limited Xanthomonadaceae.</title>
        <authorList>
            <person name="Pieretti I."/>
            <person name="Royer M."/>
            <person name="Barbe V."/>
            <person name="Carrere S."/>
            <person name="Koebnik R."/>
            <person name="Cociancich S."/>
            <person name="Couloux A."/>
            <person name="Darrasse A."/>
            <person name="Gouzy J."/>
            <person name="Jacques M.A."/>
            <person name="Lauber E."/>
            <person name="Manceau C."/>
            <person name="Mangenot S."/>
            <person name="Poussier S."/>
            <person name="Segurens B."/>
            <person name="Szurek B."/>
            <person name="Verdier V."/>
            <person name="Arlat M."/>
            <person name="Rott P."/>
        </authorList>
    </citation>
    <scope>NUCLEOTIDE SEQUENCE [LARGE SCALE GENOMIC DNA]</scope>
    <source>
        <strain evidence="2">GPE PC73 / CFBP 7063</strain>
    </source>
</reference>
<keyword evidence="2" id="KW-1185">Reference proteome</keyword>
<dbReference type="EMBL" id="FP565176">
    <property type="protein sequence ID" value="CBA16530.1"/>
    <property type="molecule type" value="Genomic_DNA"/>
</dbReference>
<organism evidence="1 2">
    <name type="scientific">Xanthomonas albilineans (strain GPE PC73 / CFBP 7063)</name>
    <dbReference type="NCBI Taxonomy" id="380358"/>
    <lineage>
        <taxon>Bacteria</taxon>
        <taxon>Pseudomonadati</taxon>
        <taxon>Pseudomonadota</taxon>
        <taxon>Gammaproteobacteria</taxon>
        <taxon>Lysobacterales</taxon>
        <taxon>Lysobacteraceae</taxon>
        <taxon>Xanthomonas</taxon>
    </lineage>
</organism>
<dbReference type="AlphaFoldDB" id="D2U8W4"/>
<proteinExistence type="predicted"/>